<dbReference type="AlphaFoldDB" id="A0A2H0WMW4"/>
<proteinExistence type="predicted"/>
<dbReference type="NCBIfam" id="TIGR01076">
    <property type="entry name" value="sortase_fam"/>
    <property type="match status" value="1"/>
</dbReference>
<feature type="transmembrane region" description="Helical" evidence="2">
    <location>
        <begin position="40"/>
        <end position="60"/>
    </location>
</feature>
<dbReference type="EMBL" id="PEZJ01000018">
    <property type="protein sequence ID" value="PIS13965.1"/>
    <property type="molecule type" value="Genomic_DNA"/>
</dbReference>
<keyword evidence="2" id="KW-0472">Membrane</keyword>
<reference evidence="4" key="1">
    <citation type="submission" date="2017-09" db="EMBL/GenBank/DDBJ databases">
        <title>Depth-based differentiation of microbial function through sediment-hosted aquifers and enrichment of novel symbionts in the deep terrestrial subsurface.</title>
        <authorList>
            <person name="Probst A.J."/>
            <person name="Ladd B."/>
            <person name="Jarett J.K."/>
            <person name="Geller-Mcgrath D.E."/>
            <person name="Sieber C.M.K."/>
            <person name="Emerson J.B."/>
            <person name="Anantharaman K."/>
            <person name="Thomas B.C."/>
            <person name="Malmstrom R."/>
            <person name="Stieglmeier M."/>
            <person name="Klingl A."/>
            <person name="Woyke T."/>
            <person name="Ryan C.M."/>
            <person name="Banfield J.F."/>
        </authorList>
    </citation>
    <scope>NUCLEOTIDE SEQUENCE [LARGE SCALE GENOMIC DNA]</scope>
</reference>
<evidence type="ECO:0000313" key="4">
    <source>
        <dbReference type="Proteomes" id="UP000230033"/>
    </source>
</evidence>
<dbReference type="InterPro" id="IPR005754">
    <property type="entry name" value="Sortase"/>
</dbReference>
<sequence>MALYCYLKAQPKIMPQPVTRPAPKTAEVARPRNLARYLPALFFVAGLIFLTNAFLPIAIYELKSQNFSQALISPVEVLGENNTVVDYSQPRSWFPTAPEFAPKLSNITAYNISIPKLKINQAVVKIGGEDLLKSLAQYPGTAIPGQYGNAVIFGHSVLPQFFNPKDYRTIFSTLPTLKEGDEILVNFDGIEYRYQVIKMVEVPPDDVSVLEQRYDREYLSLVTCVPPGTYLRRLVVRAKLVRL</sequence>
<comment type="caution">
    <text evidence="3">The sequence shown here is derived from an EMBL/GenBank/DDBJ whole genome shotgun (WGS) entry which is preliminary data.</text>
</comment>
<protein>
    <recommendedName>
        <fullName evidence="5">Sortase</fullName>
    </recommendedName>
</protein>
<dbReference type="GO" id="GO:0016787">
    <property type="term" value="F:hydrolase activity"/>
    <property type="evidence" value="ECO:0007669"/>
    <property type="project" value="UniProtKB-KW"/>
</dbReference>
<name>A0A2H0WMW4_9BACT</name>
<gene>
    <name evidence="3" type="ORF">COT65_01345</name>
</gene>
<dbReference type="Proteomes" id="UP000230033">
    <property type="component" value="Unassembled WGS sequence"/>
</dbReference>
<keyword evidence="2" id="KW-1133">Transmembrane helix</keyword>
<evidence type="ECO:0000256" key="1">
    <source>
        <dbReference type="ARBA" id="ARBA00022801"/>
    </source>
</evidence>
<organism evidence="3 4">
    <name type="scientific">Candidatus Shapirobacteria bacterium CG09_land_8_20_14_0_10_47_13</name>
    <dbReference type="NCBI Taxonomy" id="1974481"/>
    <lineage>
        <taxon>Bacteria</taxon>
        <taxon>Candidatus Shapironibacteriota</taxon>
    </lineage>
</organism>
<keyword evidence="1" id="KW-0378">Hydrolase</keyword>
<accession>A0A2H0WMW4</accession>
<evidence type="ECO:0008006" key="5">
    <source>
        <dbReference type="Google" id="ProtNLM"/>
    </source>
</evidence>
<dbReference type="Gene3D" id="2.40.260.10">
    <property type="entry name" value="Sortase"/>
    <property type="match status" value="1"/>
</dbReference>
<dbReference type="SUPFAM" id="SSF63817">
    <property type="entry name" value="Sortase"/>
    <property type="match status" value="1"/>
</dbReference>
<keyword evidence="2" id="KW-0812">Transmembrane</keyword>
<dbReference type="Pfam" id="PF04203">
    <property type="entry name" value="Sortase"/>
    <property type="match status" value="1"/>
</dbReference>
<dbReference type="InterPro" id="IPR023365">
    <property type="entry name" value="Sortase_dom-sf"/>
</dbReference>
<evidence type="ECO:0000313" key="3">
    <source>
        <dbReference type="EMBL" id="PIS13965.1"/>
    </source>
</evidence>
<evidence type="ECO:0000256" key="2">
    <source>
        <dbReference type="SAM" id="Phobius"/>
    </source>
</evidence>